<reference evidence="1 2" key="1">
    <citation type="submission" date="2016-08" db="EMBL/GenBank/DDBJ databases">
        <authorList>
            <person name="Loux V."/>
            <person name="Rue O."/>
        </authorList>
    </citation>
    <scope>NUCLEOTIDE SEQUENCE [LARGE SCALE GENOMIC DNA]</scope>
    <source>
        <strain evidence="1 2">AFSSA_08CEB44bac</strain>
    </source>
</reference>
<sequence length="33" mass="3796">MTDYRSICTIIIALEDVTDAWKFSGTTFLFSHL</sequence>
<dbReference type="AlphaFoldDB" id="A0AAX2CGB4"/>
<protein>
    <submittedName>
        <fullName evidence="1">Uncharacterized protein</fullName>
    </submittedName>
</protein>
<comment type="caution">
    <text evidence="1">The sequence shown here is derived from an EMBL/GenBank/DDBJ whole genome shotgun (WGS) entry which is preliminary data.</text>
</comment>
<proteinExistence type="predicted"/>
<dbReference type="EMBL" id="FMIK01000024">
    <property type="protein sequence ID" value="SCL91846.1"/>
    <property type="molecule type" value="Genomic_DNA"/>
</dbReference>
<organism evidence="1 2">
    <name type="scientific">Bacillus cytotoxicus</name>
    <dbReference type="NCBI Taxonomy" id="580165"/>
    <lineage>
        <taxon>Bacteria</taxon>
        <taxon>Bacillati</taxon>
        <taxon>Bacillota</taxon>
        <taxon>Bacilli</taxon>
        <taxon>Bacillales</taxon>
        <taxon>Bacillaceae</taxon>
        <taxon>Bacillus</taxon>
        <taxon>Bacillus cereus group</taxon>
    </lineage>
</organism>
<gene>
    <name evidence="1" type="ORF">BCB44BAC_01947</name>
</gene>
<evidence type="ECO:0000313" key="2">
    <source>
        <dbReference type="Proteomes" id="UP000242164"/>
    </source>
</evidence>
<evidence type="ECO:0000313" key="1">
    <source>
        <dbReference type="EMBL" id="SCL91846.1"/>
    </source>
</evidence>
<name>A0AAX2CGB4_9BACI</name>
<dbReference type="Proteomes" id="UP000242164">
    <property type="component" value="Unassembled WGS sequence"/>
</dbReference>
<accession>A0AAX2CGB4</accession>